<accession>A0ABY5ZKX1</accession>
<dbReference type="InterPro" id="IPR021306">
    <property type="entry name" value="DUF2878"/>
</dbReference>
<sequence length="111" mass="11927">MLTGTASKLLNVALYQLGWWFCVLGAAWGAPLVGAGLALLPLTAHLLLADSPKPQAALMSVACLIGFIVDSLQQLLGVMTFRPDSFGFLGGCRTIRAEAKIWMFESGFWLL</sequence>
<evidence type="ECO:0000256" key="1">
    <source>
        <dbReference type="SAM" id="Phobius"/>
    </source>
</evidence>
<name>A0ABY5ZKX1_9BACT</name>
<dbReference type="Pfam" id="PF11086">
    <property type="entry name" value="DUF2878"/>
    <property type="match status" value="1"/>
</dbReference>
<dbReference type="Proteomes" id="UP001060414">
    <property type="component" value="Chromosome"/>
</dbReference>
<feature type="transmembrane region" description="Helical" evidence="1">
    <location>
        <begin position="56"/>
        <end position="76"/>
    </location>
</feature>
<protein>
    <submittedName>
        <fullName evidence="2">DUF2878 domain-containing protein</fullName>
    </submittedName>
</protein>
<gene>
    <name evidence="2" type="ORF">L9S41_16300</name>
</gene>
<dbReference type="EMBL" id="CP092109">
    <property type="protein sequence ID" value="UWZ79223.1"/>
    <property type="molecule type" value="Genomic_DNA"/>
</dbReference>
<keyword evidence="3" id="KW-1185">Reference proteome</keyword>
<keyword evidence="1" id="KW-0472">Membrane</keyword>
<organism evidence="2 3">
    <name type="scientific">Geoalkalibacter halelectricus</name>
    <dbReference type="NCBI Taxonomy" id="2847045"/>
    <lineage>
        <taxon>Bacteria</taxon>
        <taxon>Pseudomonadati</taxon>
        <taxon>Thermodesulfobacteriota</taxon>
        <taxon>Desulfuromonadia</taxon>
        <taxon>Desulfuromonadales</taxon>
        <taxon>Geoalkalibacteraceae</taxon>
        <taxon>Geoalkalibacter</taxon>
    </lineage>
</organism>
<proteinExistence type="predicted"/>
<reference evidence="2" key="1">
    <citation type="journal article" date="2022" name="Environ. Microbiol.">
        <title>Geoalkalibacter halelectricus SAP #1 sp. nov. possessing extracellular electron transfer and mineral#reducing capabilities from a haloalkaline environment.</title>
        <authorList>
            <person name="Yadav S."/>
            <person name="Singh R."/>
            <person name="Sundharam S.S."/>
            <person name="Chaudhary S."/>
            <person name="Krishnamurthi S."/>
            <person name="Patil S.A."/>
        </authorList>
    </citation>
    <scope>NUCLEOTIDE SEQUENCE</scope>
    <source>
        <strain evidence="2">SAP-1</strain>
    </source>
</reference>
<dbReference type="RefSeq" id="WP_260747580.1">
    <property type="nucleotide sequence ID" value="NZ_CP092109.1"/>
</dbReference>
<feature type="transmembrane region" description="Helical" evidence="1">
    <location>
        <begin position="17"/>
        <end position="44"/>
    </location>
</feature>
<evidence type="ECO:0000313" key="2">
    <source>
        <dbReference type="EMBL" id="UWZ79223.1"/>
    </source>
</evidence>
<keyword evidence="1" id="KW-1133">Transmembrane helix</keyword>
<evidence type="ECO:0000313" key="3">
    <source>
        <dbReference type="Proteomes" id="UP001060414"/>
    </source>
</evidence>
<keyword evidence="1" id="KW-0812">Transmembrane</keyword>